<accession>A0A1V4I0A2</accession>
<gene>
    <name evidence="2" type="ORF">B2M20_05705</name>
</gene>
<name>A0A1V4I0A2_NITVU</name>
<evidence type="ECO:0000313" key="3">
    <source>
        <dbReference type="Proteomes" id="UP000189940"/>
    </source>
</evidence>
<keyword evidence="3" id="KW-1185">Reference proteome</keyword>
<evidence type="ECO:0000256" key="1">
    <source>
        <dbReference type="SAM" id="Phobius"/>
    </source>
</evidence>
<sequence length="66" mass="7235">MAGLVPAIHVLSESFQFGLFIMIFRIFQARGRCLMLRSVLLGPIIKDVDGRDKPGHDGHNLAGLST</sequence>
<dbReference type="AlphaFoldDB" id="A0A1V4I0A2"/>
<proteinExistence type="predicted"/>
<keyword evidence="1" id="KW-0812">Transmembrane</keyword>
<dbReference type="Proteomes" id="UP000189940">
    <property type="component" value="Unassembled WGS sequence"/>
</dbReference>
<protein>
    <submittedName>
        <fullName evidence="2">Uncharacterized protein</fullName>
    </submittedName>
</protein>
<organism evidence="2 3">
    <name type="scientific">Nitrobacter vulgaris</name>
    <dbReference type="NCBI Taxonomy" id="29421"/>
    <lineage>
        <taxon>Bacteria</taxon>
        <taxon>Pseudomonadati</taxon>
        <taxon>Pseudomonadota</taxon>
        <taxon>Alphaproteobacteria</taxon>
        <taxon>Hyphomicrobiales</taxon>
        <taxon>Nitrobacteraceae</taxon>
        <taxon>Nitrobacter</taxon>
    </lineage>
</organism>
<dbReference type="RefSeq" id="WP_079446104.1">
    <property type="nucleotide sequence ID" value="NZ_MWPQ01000025.1"/>
</dbReference>
<feature type="transmembrane region" description="Helical" evidence="1">
    <location>
        <begin position="6"/>
        <end position="27"/>
    </location>
</feature>
<dbReference type="STRING" id="29421.B2M20_05705"/>
<dbReference type="EMBL" id="MWPQ01000025">
    <property type="protein sequence ID" value="OPH83647.1"/>
    <property type="molecule type" value="Genomic_DNA"/>
</dbReference>
<dbReference type="OrthoDB" id="8253270at2"/>
<comment type="caution">
    <text evidence="2">The sequence shown here is derived from an EMBL/GenBank/DDBJ whole genome shotgun (WGS) entry which is preliminary data.</text>
</comment>
<keyword evidence="1" id="KW-0472">Membrane</keyword>
<reference evidence="2 3" key="1">
    <citation type="submission" date="2017-02" db="EMBL/GenBank/DDBJ databases">
        <title>Genome sequence of the nitrite-oxidizing bacterium Nitrobacter vulgaris strain Ab1.</title>
        <authorList>
            <person name="Mellbye B.L."/>
            <person name="Davis E.W."/>
            <person name="Spieck E."/>
            <person name="Chang J.H."/>
            <person name="Bottomley P.J."/>
            <person name="Sayavedra-Soto L.A."/>
        </authorList>
    </citation>
    <scope>NUCLEOTIDE SEQUENCE [LARGE SCALE GENOMIC DNA]</scope>
    <source>
        <strain evidence="2 3">Ab1</strain>
    </source>
</reference>
<keyword evidence="1" id="KW-1133">Transmembrane helix</keyword>
<evidence type="ECO:0000313" key="2">
    <source>
        <dbReference type="EMBL" id="OPH83647.1"/>
    </source>
</evidence>